<protein>
    <submittedName>
        <fullName evidence="2">Uncharacterized protein</fullName>
    </submittedName>
</protein>
<feature type="compositionally biased region" description="Basic and acidic residues" evidence="1">
    <location>
        <begin position="102"/>
        <end position="119"/>
    </location>
</feature>
<feature type="region of interest" description="Disordered" evidence="1">
    <location>
        <begin position="102"/>
        <end position="363"/>
    </location>
</feature>
<proteinExistence type="predicted"/>
<sequence>MVYFCRPHECMTDNCQALKVPRKNHCKDHCCTVPNCPSARNPDLGTSCLVHHNEQVGIEAAARREAEIKAEIKADLRAQAQAEAIKRNEAIKQQEIQDSIMARKLDKEHREREANEKILRSHRAKMEEDEERRIKDEKRRRDEEAAERERERRESNERKKYQTQRQWEKSPRSSGSHFYEKPSDRPAHGHANDIPSSPRNGEPFVEIPHRSRTRRTPESHDNEGGRGEYRRSERERRRSGDSYVHVHQDEDDDEAYHSATNSNDHDHEDGYLHPSSGKRRERGSSNASTNGSGGSSKYRNEKGYYRDEASRRAPRTEDGRYEYDDERQAKRERERLREPEREREKERERERERERNVKSGRGW</sequence>
<feature type="compositionally biased region" description="Basic and acidic residues" evidence="1">
    <location>
        <begin position="215"/>
        <end position="248"/>
    </location>
</feature>
<feature type="compositionally biased region" description="Basic and acidic residues" evidence="1">
    <location>
        <begin position="178"/>
        <end position="191"/>
    </location>
</feature>
<keyword evidence="3" id="KW-1185">Reference proteome</keyword>
<accession>A0A8H7T216</accession>
<evidence type="ECO:0000256" key="1">
    <source>
        <dbReference type="SAM" id="MobiDB-lite"/>
    </source>
</evidence>
<reference evidence="2" key="1">
    <citation type="submission" date="2021-02" db="EMBL/GenBank/DDBJ databases">
        <title>Genome sequence Cadophora malorum strain M34.</title>
        <authorList>
            <person name="Stefanovic E."/>
            <person name="Vu D."/>
            <person name="Scully C."/>
            <person name="Dijksterhuis J."/>
            <person name="Roader J."/>
            <person name="Houbraken J."/>
        </authorList>
    </citation>
    <scope>NUCLEOTIDE SEQUENCE</scope>
    <source>
        <strain evidence="2">M34</strain>
    </source>
</reference>
<evidence type="ECO:0000313" key="2">
    <source>
        <dbReference type="EMBL" id="KAG4410978.1"/>
    </source>
</evidence>
<gene>
    <name evidence="2" type="ORF">IFR04_015886</name>
</gene>
<dbReference type="Proteomes" id="UP000664132">
    <property type="component" value="Unassembled WGS sequence"/>
</dbReference>
<feature type="compositionally biased region" description="Basic and acidic residues" evidence="1">
    <location>
        <begin position="298"/>
        <end position="357"/>
    </location>
</feature>
<dbReference type="AlphaFoldDB" id="A0A8H7T216"/>
<feature type="compositionally biased region" description="Basic and acidic residues" evidence="1">
    <location>
        <begin position="131"/>
        <end position="171"/>
    </location>
</feature>
<organism evidence="2 3">
    <name type="scientific">Cadophora malorum</name>
    <dbReference type="NCBI Taxonomy" id="108018"/>
    <lineage>
        <taxon>Eukaryota</taxon>
        <taxon>Fungi</taxon>
        <taxon>Dikarya</taxon>
        <taxon>Ascomycota</taxon>
        <taxon>Pezizomycotina</taxon>
        <taxon>Leotiomycetes</taxon>
        <taxon>Helotiales</taxon>
        <taxon>Ploettnerulaceae</taxon>
        <taxon>Cadophora</taxon>
    </lineage>
</organism>
<dbReference type="OrthoDB" id="3564292at2759"/>
<evidence type="ECO:0000313" key="3">
    <source>
        <dbReference type="Proteomes" id="UP000664132"/>
    </source>
</evidence>
<comment type="caution">
    <text evidence="2">The sequence shown here is derived from an EMBL/GenBank/DDBJ whole genome shotgun (WGS) entry which is preliminary data.</text>
</comment>
<dbReference type="EMBL" id="JAFJYH010000545">
    <property type="protein sequence ID" value="KAG4410978.1"/>
    <property type="molecule type" value="Genomic_DNA"/>
</dbReference>
<name>A0A8H7T216_9HELO</name>